<dbReference type="Pfam" id="PF03015">
    <property type="entry name" value="Sterile"/>
    <property type="match status" value="1"/>
</dbReference>
<dbReference type="EMBL" id="SRLO01000279">
    <property type="protein sequence ID" value="TNN63196.1"/>
    <property type="molecule type" value="Genomic_DNA"/>
</dbReference>
<keyword evidence="1" id="KW-1133">Transmembrane helix</keyword>
<dbReference type="InterPro" id="IPR026055">
    <property type="entry name" value="FAR"/>
</dbReference>
<dbReference type="OrthoDB" id="429813at2759"/>
<keyword evidence="1" id="KW-0472">Membrane</keyword>
<evidence type="ECO:0000313" key="3">
    <source>
        <dbReference type="EMBL" id="TNN63196.1"/>
    </source>
</evidence>
<dbReference type="Proteomes" id="UP000314294">
    <property type="component" value="Unassembled WGS sequence"/>
</dbReference>
<dbReference type="GO" id="GO:0080019">
    <property type="term" value="F:alcohol-forming very long-chain fatty acyl-CoA reductase activity"/>
    <property type="evidence" value="ECO:0007669"/>
    <property type="project" value="InterPro"/>
</dbReference>
<evidence type="ECO:0000259" key="2">
    <source>
        <dbReference type="Pfam" id="PF03015"/>
    </source>
</evidence>
<keyword evidence="1" id="KW-0812">Transmembrane</keyword>
<accession>A0A4Z2HBQ6</accession>
<dbReference type="GO" id="GO:0035336">
    <property type="term" value="P:long-chain fatty-acyl-CoA metabolic process"/>
    <property type="evidence" value="ECO:0007669"/>
    <property type="project" value="TreeGrafter"/>
</dbReference>
<protein>
    <submittedName>
        <fullName evidence="3">Fatty acyl-CoA reductase 1</fullName>
    </submittedName>
</protein>
<name>A0A4Z2HBQ6_9TELE</name>
<sequence>MKHKTLRGGGNNRASEAIEVKEEDLAPCRVQNNCGGQLKFSGDTPGRSWPSARIGSSLDPGDPYIAYKHHVMSSFKRNPLEQAFRRPNANITSNYLINQYWILVSHKFPALIYDLVLRLSGQKPQMMRIFNRLHKAIGLLEYFSSQDWEWNSENMSMLLNQLSPEDKKTFNFDVRQLNWPEYIDNYCIGTKKYVLNEDMSDIPAARQHLRKLRNIRYTFNTLLVVFIWRVFIARSQMARNIWYFVVNLCFKFLSYFRASSTLTK</sequence>
<reference evidence="3 4" key="1">
    <citation type="submission" date="2019-03" db="EMBL/GenBank/DDBJ databases">
        <title>First draft genome of Liparis tanakae, snailfish: a comprehensive survey of snailfish specific genes.</title>
        <authorList>
            <person name="Kim W."/>
            <person name="Song I."/>
            <person name="Jeong J.-H."/>
            <person name="Kim D."/>
            <person name="Kim S."/>
            <person name="Ryu S."/>
            <person name="Song J.Y."/>
            <person name="Lee S.K."/>
        </authorList>
    </citation>
    <scope>NUCLEOTIDE SEQUENCE [LARGE SCALE GENOMIC DNA]</scope>
    <source>
        <tissue evidence="3">Muscle</tissue>
    </source>
</reference>
<keyword evidence="4" id="KW-1185">Reference proteome</keyword>
<proteinExistence type="predicted"/>
<dbReference type="PANTHER" id="PTHR11011">
    <property type="entry name" value="MALE STERILITY PROTEIN 2-RELATED"/>
    <property type="match status" value="1"/>
</dbReference>
<feature type="transmembrane region" description="Helical" evidence="1">
    <location>
        <begin position="217"/>
        <end position="235"/>
    </location>
</feature>
<feature type="domain" description="Fatty acyl-CoA reductase C-terminal" evidence="2">
    <location>
        <begin position="106"/>
        <end position="197"/>
    </location>
</feature>
<dbReference type="InterPro" id="IPR033640">
    <property type="entry name" value="FAR_C"/>
</dbReference>
<gene>
    <name evidence="3" type="primary">FAR1_0</name>
    <name evidence="3" type="ORF">EYF80_026660</name>
</gene>
<evidence type="ECO:0000313" key="4">
    <source>
        <dbReference type="Proteomes" id="UP000314294"/>
    </source>
</evidence>
<evidence type="ECO:0000256" key="1">
    <source>
        <dbReference type="SAM" id="Phobius"/>
    </source>
</evidence>
<organism evidence="3 4">
    <name type="scientific">Liparis tanakae</name>
    <name type="common">Tanaka's snailfish</name>
    <dbReference type="NCBI Taxonomy" id="230148"/>
    <lineage>
        <taxon>Eukaryota</taxon>
        <taxon>Metazoa</taxon>
        <taxon>Chordata</taxon>
        <taxon>Craniata</taxon>
        <taxon>Vertebrata</taxon>
        <taxon>Euteleostomi</taxon>
        <taxon>Actinopterygii</taxon>
        <taxon>Neopterygii</taxon>
        <taxon>Teleostei</taxon>
        <taxon>Neoteleostei</taxon>
        <taxon>Acanthomorphata</taxon>
        <taxon>Eupercaria</taxon>
        <taxon>Perciformes</taxon>
        <taxon>Cottioidei</taxon>
        <taxon>Cottales</taxon>
        <taxon>Liparidae</taxon>
        <taxon>Liparis</taxon>
    </lineage>
</organism>
<comment type="caution">
    <text evidence="3">The sequence shown here is derived from an EMBL/GenBank/DDBJ whole genome shotgun (WGS) entry which is preliminary data.</text>
</comment>
<dbReference type="CDD" id="cd09071">
    <property type="entry name" value="FAR_C"/>
    <property type="match status" value="1"/>
</dbReference>
<dbReference type="GO" id="GO:0005777">
    <property type="term" value="C:peroxisome"/>
    <property type="evidence" value="ECO:0007669"/>
    <property type="project" value="TreeGrafter"/>
</dbReference>
<dbReference type="PANTHER" id="PTHR11011:SF120">
    <property type="entry name" value="FATTY ACYL-COA REDUCTASE 2"/>
    <property type="match status" value="1"/>
</dbReference>
<dbReference type="AlphaFoldDB" id="A0A4Z2HBQ6"/>